<dbReference type="SUPFAM" id="SSF52317">
    <property type="entry name" value="Class I glutamine amidotransferase-like"/>
    <property type="match status" value="1"/>
</dbReference>
<dbReference type="Proteomes" id="UP001183643">
    <property type="component" value="Unassembled WGS sequence"/>
</dbReference>
<proteinExistence type="predicted"/>
<dbReference type="PANTHER" id="PTHR43130">
    <property type="entry name" value="ARAC-FAMILY TRANSCRIPTIONAL REGULATOR"/>
    <property type="match status" value="1"/>
</dbReference>
<dbReference type="GO" id="GO:0043565">
    <property type="term" value="F:sequence-specific DNA binding"/>
    <property type="evidence" value="ECO:0007669"/>
    <property type="project" value="InterPro"/>
</dbReference>
<evidence type="ECO:0000313" key="5">
    <source>
        <dbReference type="EMBL" id="MDR7280526.1"/>
    </source>
</evidence>
<dbReference type="InterPro" id="IPR002818">
    <property type="entry name" value="DJ-1/PfpI"/>
</dbReference>
<gene>
    <name evidence="5" type="ORF">J2S41_007304</name>
</gene>
<evidence type="ECO:0000259" key="4">
    <source>
        <dbReference type="PROSITE" id="PS01124"/>
    </source>
</evidence>
<name>A0AAE4CDD9_9ACTN</name>
<reference evidence="5" key="1">
    <citation type="submission" date="2023-07" db="EMBL/GenBank/DDBJ databases">
        <title>Sequencing the genomes of 1000 actinobacteria strains.</title>
        <authorList>
            <person name="Klenk H.-P."/>
        </authorList>
    </citation>
    <scope>NUCLEOTIDE SEQUENCE</scope>
    <source>
        <strain evidence="5">DSM 44707</strain>
    </source>
</reference>
<dbReference type="PROSITE" id="PS01124">
    <property type="entry name" value="HTH_ARAC_FAMILY_2"/>
    <property type="match status" value="1"/>
</dbReference>
<dbReference type="AlphaFoldDB" id="A0AAE4CDD9"/>
<dbReference type="Gene3D" id="1.10.10.60">
    <property type="entry name" value="Homeodomain-like"/>
    <property type="match status" value="1"/>
</dbReference>
<dbReference type="InterPro" id="IPR018060">
    <property type="entry name" value="HTH_AraC"/>
</dbReference>
<keyword evidence="1" id="KW-0805">Transcription regulation</keyword>
<dbReference type="GO" id="GO:0003700">
    <property type="term" value="F:DNA-binding transcription factor activity"/>
    <property type="evidence" value="ECO:0007669"/>
    <property type="project" value="InterPro"/>
</dbReference>
<evidence type="ECO:0000256" key="3">
    <source>
        <dbReference type="ARBA" id="ARBA00023163"/>
    </source>
</evidence>
<dbReference type="PANTHER" id="PTHR43130:SF3">
    <property type="entry name" value="HTH-TYPE TRANSCRIPTIONAL REGULATOR RV1931C"/>
    <property type="match status" value="1"/>
</dbReference>
<dbReference type="SMART" id="SM00342">
    <property type="entry name" value="HTH_ARAC"/>
    <property type="match status" value="1"/>
</dbReference>
<dbReference type="InterPro" id="IPR052158">
    <property type="entry name" value="INH-QAR"/>
</dbReference>
<evidence type="ECO:0000256" key="1">
    <source>
        <dbReference type="ARBA" id="ARBA00023015"/>
    </source>
</evidence>
<sequence>MALRTVAALGFDGVGSFGLGILGEVFGVDHTGLGLPRFEFSLCAERPGPIRSDSGLLIHAEHGLDTLAAADLVVFTHWPGYAHPPSAALLDAIHTAYDNGAVIASHCTGAWLLANAGLLDGRRATTHWRVADEFRARFPQVDLVPEVLYIDEGRLVTGAGCAAGVDVSLYLLRREFGAALATAVAREMVVPPHRDGGQAQFISAPIPSAECGNDRLSDVMAWAKANLGRQLTVDDLANRALMSPRSFARHFKATVGATPHAWLLAQRLHHAEELLETRDLPVEEIARRSGFGTAAALREQFVRRRGVPPRDYRRSFASR</sequence>
<dbReference type="InterPro" id="IPR029062">
    <property type="entry name" value="Class_I_gatase-like"/>
</dbReference>
<dbReference type="SUPFAM" id="SSF46689">
    <property type="entry name" value="Homeodomain-like"/>
    <property type="match status" value="2"/>
</dbReference>
<keyword evidence="2" id="KW-0238">DNA-binding</keyword>
<dbReference type="Pfam" id="PF01965">
    <property type="entry name" value="DJ-1_PfpI"/>
    <property type="match status" value="1"/>
</dbReference>
<dbReference type="InterPro" id="IPR009057">
    <property type="entry name" value="Homeodomain-like_sf"/>
</dbReference>
<dbReference type="Gene3D" id="3.40.50.880">
    <property type="match status" value="1"/>
</dbReference>
<dbReference type="RefSeq" id="WP_310374960.1">
    <property type="nucleotide sequence ID" value="NZ_JAVDYB010000001.1"/>
</dbReference>
<evidence type="ECO:0000313" key="6">
    <source>
        <dbReference type="Proteomes" id="UP001183643"/>
    </source>
</evidence>
<comment type="caution">
    <text evidence="5">The sequence shown here is derived from an EMBL/GenBank/DDBJ whole genome shotgun (WGS) entry which is preliminary data.</text>
</comment>
<organism evidence="5 6">
    <name type="scientific">Catenuloplanes atrovinosus</name>
    <dbReference type="NCBI Taxonomy" id="137266"/>
    <lineage>
        <taxon>Bacteria</taxon>
        <taxon>Bacillati</taxon>
        <taxon>Actinomycetota</taxon>
        <taxon>Actinomycetes</taxon>
        <taxon>Micromonosporales</taxon>
        <taxon>Micromonosporaceae</taxon>
        <taxon>Catenuloplanes</taxon>
    </lineage>
</organism>
<keyword evidence="3" id="KW-0804">Transcription</keyword>
<dbReference type="EMBL" id="JAVDYB010000001">
    <property type="protein sequence ID" value="MDR7280526.1"/>
    <property type="molecule type" value="Genomic_DNA"/>
</dbReference>
<dbReference type="InterPro" id="IPR018062">
    <property type="entry name" value="HTH_AraC-typ_CS"/>
</dbReference>
<accession>A0AAE4CDD9</accession>
<evidence type="ECO:0000256" key="2">
    <source>
        <dbReference type="ARBA" id="ARBA00023125"/>
    </source>
</evidence>
<dbReference type="PROSITE" id="PS00041">
    <property type="entry name" value="HTH_ARAC_FAMILY_1"/>
    <property type="match status" value="1"/>
</dbReference>
<dbReference type="Pfam" id="PF12833">
    <property type="entry name" value="HTH_18"/>
    <property type="match status" value="1"/>
</dbReference>
<dbReference type="CDD" id="cd03137">
    <property type="entry name" value="GATase1_AraC_1"/>
    <property type="match status" value="1"/>
</dbReference>
<feature type="domain" description="HTH araC/xylS-type" evidence="4">
    <location>
        <begin position="217"/>
        <end position="315"/>
    </location>
</feature>
<keyword evidence="6" id="KW-1185">Reference proteome</keyword>
<protein>
    <submittedName>
        <fullName evidence="5">Transcriptional regulator GlxA family with amidase domain</fullName>
    </submittedName>
</protein>